<dbReference type="GO" id="GO:0004364">
    <property type="term" value="F:glutathione transferase activity"/>
    <property type="evidence" value="ECO:0007669"/>
    <property type="project" value="EnsemblMetazoa"/>
</dbReference>
<dbReference type="NCBIfam" id="TIGR01262">
    <property type="entry name" value="maiA"/>
    <property type="match status" value="1"/>
</dbReference>
<dbReference type="SUPFAM" id="SSF47616">
    <property type="entry name" value="GST C-terminal domain-like"/>
    <property type="match status" value="1"/>
</dbReference>
<dbReference type="PANTHER" id="PTHR42673">
    <property type="entry name" value="MALEYLACETOACETATE ISOMERASE"/>
    <property type="match status" value="1"/>
</dbReference>
<dbReference type="eggNOG" id="KOG0868">
    <property type="taxonomic scope" value="Eukaryota"/>
</dbReference>
<keyword evidence="7" id="KW-0585">Phenylalanine catabolism</keyword>
<dbReference type="InParanoid" id="B4N8U9"/>
<gene>
    <name evidence="10" type="primary">Dwil\GK12127</name>
    <name evidence="10" type="ORF">Dwil_GK12127</name>
</gene>
<dbReference type="InterPro" id="IPR034333">
    <property type="entry name" value="GST_Zeta_N"/>
</dbReference>
<keyword evidence="6" id="KW-0828">Tyrosine catabolism</keyword>
<dbReference type="Gene3D" id="1.20.1050.10">
    <property type="match status" value="1"/>
</dbReference>
<dbReference type="FunFam" id="1.20.1050.10:FF:000010">
    <property type="entry name" value="Maleylacetoacetate isomerase isoform 1"/>
    <property type="match status" value="1"/>
</dbReference>
<feature type="domain" description="GST C-terminal" evidence="9">
    <location>
        <begin position="131"/>
        <end position="251"/>
    </location>
</feature>
<dbReference type="EMBL" id="CH964232">
    <property type="protein sequence ID" value="EDW81550.2"/>
    <property type="molecule type" value="Genomic_DNA"/>
</dbReference>
<comment type="cofactor">
    <cofactor evidence="2">
        <name>glutathione</name>
        <dbReference type="ChEBI" id="CHEBI:57925"/>
    </cofactor>
</comment>
<sequence>MAGSLRLPPMFIKGFLRHSAMTTTLVPRLAMSSKAAAAEDQKKPLLYSFWSSSCSWRVRIVLSFKGIPFDLKPISLSKRDTNNCYTDEFHQINPMQRVPSLVIDGHTLSDSVAIMHYLEETRPEHPLLPESPYERAKVREIVEIVCSSIQPLQNVGVLDEVGDKGRLKWAQLWIKRGFTALESVLSTTSGKYSVGDKITLADVCLVPQVFNAKRYKVDLTPYPNIVRLNEELLGNPAFSSSHPHTQPDYIPKNGF</sequence>
<evidence type="ECO:0000259" key="8">
    <source>
        <dbReference type="PROSITE" id="PS50404"/>
    </source>
</evidence>
<dbReference type="SFLD" id="SFLDG00358">
    <property type="entry name" value="Main_(cytGST)"/>
    <property type="match status" value="1"/>
</dbReference>
<evidence type="ECO:0000256" key="5">
    <source>
        <dbReference type="ARBA" id="ARBA00013199"/>
    </source>
</evidence>
<dbReference type="InterPro" id="IPR004045">
    <property type="entry name" value="Glutathione_S-Trfase_N"/>
</dbReference>
<dbReference type="Proteomes" id="UP000007798">
    <property type="component" value="Unassembled WGS sequence"/>
</dbReference>
<dbReference type="PANTHER" id="PTHR42673:SF4">
    <property type="entry name" value="MALEYLACETOACETATE ISOMERASE"/>
    <property type="match status" value="1"/>
</dbReference>
<dbReference type="Pfam" id="PF13417">
    <property type="entry name" value="GST_N_3"/>
    <property type="match status" value="1"/>
</dbReference>
<dbReference type="SMR" id="B4N8U9"/>
<dbReference type="GO" id="GO:0016034">
    <property type="term" value="F:maleylacetoacetate isomerase activity"/>
    <property type="evidence" value="ECO:0007669"/>
    <property type="project" value="UniProtKB-EC"/>
</dbReference>
<dbReference type="HOGENOM" id="CLU_011226_20_1_1"/>
<dbReference type="InterPro" id="IPR040079">
    <property type="entry name" value="Glutathione_S-Trfase"/>
</dbReference>
<proteinExistence type="inferred from homology"/>
<comment type="catalytic activity">
    <reaction evidence="1">
        <text>4-maleylacetoacetate = 4-fumarylacetoacetate</text>
        <dbReference type="Rhea" id="RHEA:14817"/>
        <dbReference type="ChEBI" id="CHEBI:17105"/>
        <dbReference type="ChEBI" id="CHEBI:18034"/>
        <dbReference type="EC" id="5.2.1.2"/>
    </reaction>
</comment>
<dbReference type="PROSITE" id="PS50404">
    <property type="entry name" value="GST_NTER"/>
    <property type="match status" value="1"/>
</dbReference>
<protein>
    <recommendedName>
        <fullName evidence="5">maleylacetoacetate isomerase</fullName>
        <ecNumber evidence="5">5.2.1.2</ecNumber>
    </recommendedName>
</protein>
<evidence type="ECO:0000256" key="1">
    <source>
        <dbReference type="ARBA" id="ARBA00001622"/>
    </source>
</evidence>
<evidence type="ECO:0000256" key="6">
    <source>
        <dbReference type="ARBA" id="ARBA00022878"/>
    </source>
</evidence>
<dbReference type="CDD" id="cd03191">
    <property type="entry name" value="GST_C_Zeta"/>
    <property type="match status" value="1"/>
</dbReference>
<dbReference type="KEGG" id="dwi:6647765"/>
<dbReference type="InterPro" id="IPR005955">
    <property type="entry name" value="GST_Zeta"/>
</dbReference>
<comment type="similarity">
    <text evidence="4">Belongs to the GST superfamily. Zeta family.</text>
</comment>
<dbReference type="SUPFAM" id="SSF52833">
    <property type="entry name" value="Thioredoxin-like"/>
    <property type="match status" value="1"/>
</dbReference>
<dbReference type="UniPathway" id="UPA00139">
    <property type="reaction ID" value="UER00340"/>
</dbReference>
<dbReference type="InterPro" id="IPR036282">
    <property type="entry name" value="Glutathione-S-Trfase_C_sf"/>
</dbReference>
<evidence type="ECO:0000256" key="3">
    <source>
        <dbReference type="ARBA" id="ARBA00004671"/>
    </source>
</evidence>
<dbReference type="EC" id="5.2.1.2" evidence="5"/>
<organism evidence="10 11">
    <name type="scientific">Drosophila willistoni</name>
    <name type="common">Fruit fly</name>
    <dbReference type="NCBI Taxonomy" id="7260"/>
    <lineage>
        <taxon>Eukaryota</taxon>
        <taxon>Metazoa</taxon>
        <taxon>Ecdysozoa</taxon>
        <taxon>Arthropoda</taxon>
        <taxon>Hexapoda</taxon>
        <taxon>Insecta</taxon>
        <taxon>Pterygota</taxon>
        <taxon>Neoptera</taxon>
        <taxon>Endopterygota</taxon>
        <taxon>Diptera</taxon>
        <taxon>Brachycera</taxon>
        <taxon>Muscomorpha</taxon>
        <taxon>Ephydroidea</taxon>
        <taxon>Drosophilidae</taxon>
        <taxon>Drosophila</taxon>
        <taxon>Sophophora</taxon>
    </lineage>
</organism>
<evidence type="ECO:0000313" key="11">
    <source>
        <dbReference type="Proteomes" id="UP000007798"/>
    </source>
</evidence>
<dbReference type="Gene3D" id="3.40.30.10">
    <property type="entry name" value="Glutaredoxin"/>
    <property type="match status" value="1"/>
</dbReference>
<comment type="pathway">
    <text evidence="3">Amino-acid degradation; L-phenylalanine degradation; acetoacetate and fumarate from L-phenylalanine: step 5/6.</text>
</comment>
<evidence type="ECO:0000259" key="9">
    <source>
        <dbReference type="PROSITE" id="PS50405"/>
    </source>
</evidence>
<evidence type="ECO:0000256" key="2">
    <source>
        <dbReference type="ARBA" id="ARBA00001955"/>
    </source>
</evidence>
<dbReference type="GO" id="GO:0006749">
    <property type="term" value="P:glutathione metabolic process"/>
    <property type="evidence" value="ECO:0007669"/>
    <property type="project" value="EnsemblMetazoa"/>
</dbReference>
<keyword evidence="11" id="KW-1185">Reference proteome</keyword>
<dbReference type="STRING" id="7260.B4N8U9"/>
<dbReference type="InterPro" id="IPR036249">
    <property type="entry name" value="Thioredoxin-like_sf"/>
</dbReference>
<dbReference type="InterPro" id="IPR034330">
    <property type="entry name" value="GST_Zeta_C"/>
</dbReference>
<dbReference type="InterPro" id="IPR010987">
    <property type="entry name" value="Glutathione-S-Trfase_C-like"/>
</dbReference>
<dbReference type="PROSITE" id="PS50405">
    <property type="entry name" value="GST_CTER"/>
    <property type="match status" value="1"/>
</dbReference>
<accession>B4N8U9</accession>
<reference evidence="10 11" key="1">
    <citation type="journal article" date="2007" name="Nature">
        <title>Evolution of genes and genomes on the Drosophila phylogeny.</title>
        <authorList>
            <consortium name="Drosophila 12 Genomes Consortium"/>
            <person name="Clark A.G."/>
            <person name="Eisen M.B."/>
            <person name="Smith D.R."/>
            <person name="Bergman C.M."/>
            <person name="Oliver B."/>
            <person name="Markow T.A."/>
            <person name="Kaufman T.C."/>
            <person name="Kellis M."/>
            <person name="Gelbart W."/>
            <person name="Iyer V.N."/>
            <person name="Pollard D.A."/>
            <person name="Sackton T.B."/>
            <person name="Larracuente A.M."/>
            <person name="Singh N.D."/>
            <person name="Abad J.P."/>
            <person name="Abt D.N."/>
            <person name="Adryan B."/>
            <person name="Aguade M."/>
            <person name="Akashi H."/>
            <person name="Anderson W.W."/>
            <person name="Aquadro C.F."/>
            <person name="Ardell D.H."/>
            <person name="Arguello R."/>
            <person name="Artieri C.G."/>
            <person name="Barbash D.A."/>
            <person name="Barker D."/>
            <person name="Barsanti P."/>
            <person name="Batterham P."/>
            <person name="Batzoglou S."/>
            <person name="Begun D."/>
            <person name="Bhutkar A."/>
            <person name="Blanco E."/>
            <person name="Bosak S.A."/>
            <person name="Bradley R.K."/>
            <person name="Brand A.D."/>
            <person name="Brent M.R."/>
            <person name="Brooks A.N."/>
            <person name="Brown R.H."/>
            <person name="Butlin R.K."/>
            <person name="Caggese C."/>
            <person name="Calvi B.R."/>
            <person name="Bernardo de Carvalho A."/>
            <person name="Caspi A."/>
            <person name="Castrezana S."/>
            <person name="Celniker S.E."/>
            <person name="Chang J.L."/>
            <person name="Chapple C."/>
            <person name="Chatterji S."/>
            <person name="Chinwalla A."/>
            <person name="Civetta A."/>
            <person name="Clifton S.W."/>
            <person name="Comeron J.M."/>
            <person name="Costello J.C."/>
            <person name="Coyne J.A."/>
            <person name="Daub J."/>
            <person name="David R.G."/>
            <person name="Delcher A.L."/>
            <person name="Delehaunty K."/>
            <person name="Do C.B."/>
            <person name="Ebling H."/>
            <person name="Edwards K."/>
            <person name="Eickbush T."/>
            <person name="Evans J.D."/>
            <person name="Filipski A."/>
            <person name="Findeiss S."/>
            <person name="Freyhult E."/>
            <person name="Fulton L."/>
            <person name="Fulton R."/>
            <person name="Garcia A.C."/>
            <person name="Gardiner A."/>
            <person name="Garfield D.A."/>
            <person name="Garvin B.E."/>
            <person name="Gibson G."/>
            <person name="Gilbert D."/>
            <person name="Gnerre S."/>
            <person name="Godfrey J."/>
            <person name="Good R."/>
            <person name="Gotea V."/>
            <person name="Gravely B."/>
            <person name="Greenberg A.J."/>
            <person name="Griffiths-Jones S."/>
            <person name="Gross S."/>
            <person name="Guigo R."/>
            <person name="Gustafson E.A."/>
            <person name="Haerty W."/>
            <person name="Hahn M.W."/>
            <person name="Halligan D.L."/>
            <person name="Halpern A.L."/>
            <person name="Halter G.M."/>
            <person name="Han M.V."/>
            <person name="Heger A."/>
            <person name="Hillier L."/>
            <person name="Hinrichs A.S."/>
            <person name="Holmes I."/>
            <person name="Hoskins R.A."/>
            <person name="Hubisz M.J."/>
            <person name="Hultmark D."/>
            <person name="Huntley M.A."/>
            <person name="Jaffe D.B."/>
            <person name="Jagadeeshan S."/>
            <person name="Jeck W.R."/>
            <person name="Johnson J."/>
            <person name="Jones C.D."/>
            <person name="Jordan W.C."/>
            <person name="Karpen G.H."/>
            <person name="Kataoka E."/>
            <person name="Keightley P.D."/>
            <person name="Kheradpour P."/>
            <person name="Kirkness E.F."/>
            <person name="Koerich L.B."/>
            <person name="Kristiansen K."/>
            <person name="Kudrna D."/>
            <person name="Kulathinal R.J."/>
            <person name="Kumar S."/>
            <person name="Kwok R."/>
            <person name="Lander E."/>
            <person name="Langley C.H."/>
            <person name="Lapoint R."/>
            <person name="Lazzaro B.P."/>
            <person name="Lee S.J."/>
            <person name="Levesque L."/>
            <person name="Li R."/>
            <person name="Lin C.F."/>
            <person name="Lin M.F."/>
            <person name="Lindblad-Toh K."/>
            <person name="Llopart A."/>
            <person name="Long M."/>
            <person name="Low L."/>
            <person name="Lozovsky E."/>
            <person name="Lu J."/>
            <person name="Luo M."/>
            <person name="Machado C.A."/>
            <person name="Makalowski W."/>
            <person name="Marzo M."/>
            <person name="Matsuda M."/>
            <person name="Matzkin L."/>
            <person name="McAllister B."/>
            <person name="McBride C.S."/>
            <person name="McKernan B."/>
            <person name="McKernan K."/>
            <person name="Mendez-Lago M."/>
            <person name="Minx P."/>
            <person name="Mollenhauer M.U."/>
            <person name="Montooth K."/>
            <person name="Mount S.M."/>
            <person name="Mu X."/>
            <person name="Myers E."/>
            <person name="Negre B."/>
            <person name="Newfeld S."/>
            <person name="Nielsen R."/>
            <person name="Noor M.A."/>
            <person name="O'Grady P."/>
            <person name="Pachter L."/>
            <person name="Papaceit M."/>
            <person name="Parisi M.J."/>
            <person name="Parisi M."/>
            <person name="Parts L."/>
            <person name="Pedersen J.S."/>
            <person name="Pesole G."/>
            <person name="Phillippy A.M."/>
            <person name="Ponting C.P."/>
            <person name="Pop M."/>
            <person name="Porcelli D."/>
            <person name="Powell J.R."/>
            <person name="Prohaska S."/>
            <person name="Pruitt K."/>
            <person name="Puig M."/>
            <person name="Quesneville H."/>
            <person name="Ram K.R."/>
            <person name="Rand D."/>
            <person name="Rasmussen M.D."/>
            <person name="Reed L.K."/>
            <person name="Reenan R."/>
            <person name="Reily A."/>
            <person name="Remington K.A."/>
            <person name="Rieger T.T."/>
            <person name="Ritchie M.G."/>
            <person name="Robin C."/>
            <person name="Rogers Y.H."/>
            <person name="Rohde C."/>
            <person name="Rozas J."/>
            <person name="Rubenfield M.J."/>
            <person name="Ruiz A."/>
            <person name="Russo S."/>
            <person name="Salzberg S.L."/>
            <person name="Sanchez-Gracia A."/>
            <person name="Saranga D.J."/>
            <person name="Sato H."/>
            <person name="Schaeffer S.W."/>
            <person name="Schatz M.C."/>
            <person name="Schlenke T."/>
            <person name="Schwartz R."/>
            <person name="Segarra C."/>
            <person name="Singh R.S."/>
            <person name="Sirot L."/>
            <person name="Sirota M."/>
            <person name="Sisneros N.B."/>
            <person name="Smith C.D."/>
            <person name="Smith T.F."/>
            <person name="Spieth J."/>
            <person name="Stage D.E."/>
            <person name="Stark A."/>
            <person name="Stephan W."/>
            <person name="Strausberg R.L."/>
            <person name="Strempel S."/>
            <person name="Sturgill D."/>
            <person name="Sutton G."/>
            <person name="Sutton G.G."/>
            <person name="Tao W."/>
            <person name="Teichmann S."/>
            <person name="Tobari Y.N."/>
            <person name="Tomimura Y."/>
            <person name="Tsolas J.M."/>
            <person name="Valente V.L."/>
            <person name="Venter E."/>
            <person name="Venter J.C."/>
            <person name="Vicario S."/>
            <person name="Vieira F.G."/>
            <person name="Vilella A.J."/>
            <person name="Villasante A."/>
            <person name="Walenz B."/>
            <person name="Wang J."/>
            <person name="Wasserman M."/>
            <person name="Watts T."/>
            <person name="Wilson D."/>
            <person name="Wilson R.K."/>
            <person name="Wing R.A."/>
            <person name="Wolfner M.F."/>
            <person name="Wong A."/>
            <person name="Wong G.K."/>
            <person name="Wu C.I."/>
            <person name="Wu G."/>
            <person name="Yamamoto D."/>
            <person name="Yang H.P."/>
            <person name="Yang S.P."/>
            <person name="Yorke J.A."/>
            <person name="Yoshida K."/>
            <person name="Zdobnov E."/>
            <person name="Zhang P."/>
            <person name="Zhang Y."/>
            <person name="Zimin A.V."/>
            <person name="Baldwin J."/>
            <person name="Abdouelleil A."/>
            <person name="Abdulkadir J."/>
            <person name="Abebe A."/>
            <person name="Abera B."/>
            <person name="Abreu J."/>
            <person name="Acer S.C."/>
            <person name="Aftuck L."/>
            <person name="Alexander A."/>
            <person name="An P."/>
            <person name="Anderson E."/>
            <person name="Anderson S."/>
            <person name="Arachi H."/>
            <person name="Azer M."/>
            <person name="Bachantsang P."/>
            <person name="Barry A."/>
            <person name="Bayul T."/>
            <person name="Berlin A."/>
            <person name="Bessette D."/>
            <person name="Bloom T."/>
            <person name="Blye J."/>
            <person name="Boguslavskiy L."/>
            <person name="Bonnet C."/>
            <person name="Boukhgalter B."/>
            <person name="Bourzgui I."/>
            <person name="Brown A."/>
            <person name="Cahill P."/>
            <person name="Channer S."/>
            <person name="Cheshatsang Y."/>
            <person name="Chuda L."/>
            <person name="Citroen M."/>
            <person name="Collymore A."/>
            <person name="Cooke P."/>
            <person name="Costello M."/>
            <person name="D'Aco K."/>
            <person name="Daza R."/>
            <person name="De Haan G."/>
            <person name="DeGray S."/>
            <person name="DeMaso C."/>
            <person name="Dhargay N."/>
            <person name="Dooley K."/>
            <person name="Dooley E."/>
            <person name="Doricent M."/>
            <person name="Dorje P."/>
            <person name="Dorjee K."/>
            <person name="Dupes A."/>
            <person name="Elong R."/>
            <person name="Falk J."/>
            <person name="Farina A."/>
            <person name="Faro S."/>
            <person name="Ferguson D."/>
            <person name="Fisher S."/>
            <person name="Foley C.D."/>
            <person name="Franke A."/>
            <person name="Friedrich D."/>
            <person name="Gadbois L."/>
            <person name="Gearin G."/>
            <person name="Gearin C.R."/>
            <person name="Giannoukos G."/>
            <person name="Goode T."/>
            <person name="Graham J."/>
            <person name="Grandbois E."/>
            <person name="Grewal S."/>
            <person name="Gyaltsen K."/>
            <person name="Hafez N."/>
            <person name="Hagos B."/>
            <person name="Hall J."/>
            <person name="Henson C."/>
            <person name="Hollinger A."/>
            <person name="Honan T."/>
            <person name="Huard M.D."/>
            <person name="Hughes L."/>
            <person name="Hurhula B."/>
            <person name="Husby M.E."/>
            <person name="Kamat A."/>
            <person name="Kanga B."/>
            <person name="Kashin S."/>
            <person name="Khazanovich D."/>
            <person name="Kisner P."/>
            <person name="Lance K."/>
            <person name="Lara M."/>
            <person name="Lee W."/>
            <person name="Lennon N."/>
            <person name="Letendre F."/>
            <person name="LeVine R."/>
            <person name="Lipovsky A."/>
            <person name="Liu X."/>
            <person name="Liu J."/>
            <person name="Liu S."/>
            <person name="Lokyitsang T."/>
            <person name="Lokyitsang Y."/>
            <person name="Lubonja R."/>
            <person name="Lui A."/>
            <person name="MacDonald P."/>
            <person name="Magnisalis V."/>
            <person name="Maru K."/>
            <person name="Matthews C."/>
            <person name="McCusker W."/>
            <person name="McDonough S."/>
            <person name="Mehta T."/>
            <person name="Meldrim J."/>
            <person name="Meneus L."/>
            <person name="Mihai O."/>
            <person name="Mihalev A."/>
            <person name="Mihova T."/>
            <person name="Mittelman R."/>
            <person name="Mlenga V."/>
            <person name="Montmayeur A."/>
            <person name="Mulrain L."/>
            <person name="Navidi A."/>
            <person name="Naylor J."/>
            <person name="Negash T."/>
            <person name="Nguyen T."/>
            <person name="Nguyen N."/>
            <person name="Nicol R."/>
            <person name="Norbu C."/>
            <person name="Norbu N."/>
            <person name="Novod N."/>
            <person name="O'Neill B."/>
            <person name="Osman S."/>
            <person name="Markiewicz E."/>
            <person name="Oyono O.L."/>
            <person name="Patti C."/>
            <person name="Phunkhang P."/>
            <person name="Pierre F."/>
            <person name="Priest M."/>
            <person name="Raghuraman S."/>
            <person name="Rege F."/>
            <person name="Reyes R."/>
            <person name="Rise C."/>
            <person name="Rogov P."/>
            <person name="Ross K."/>
            <person name="Ryan E."/>
            <person name="Settipalli S."/>
            <person name="Shea T."/>
            <person name="Sherpa N."/>
            <person name="Shi L."/>
            <person name="Shih D."/>
            <person name="Sparrow T."/>
            <person name="Spaulding J."/>
            <person name="Stalker J."/>
            <person name="Stange-Thomann N."/>
            <person name="Stavropoulos S."/>
            <person name="Stone C."/>
            <person name="Strader C."/>
            <person name="Tesfaye S."/>
            <person name="Thomson T."/>
            <person name="Thoulutsang Y."/>
            <person name="Thoulutsang D."/>
            <person name="Topham K."/>
            <person name="Topping I."/>
            <person name="Tsamla T."/>
            <person name="Vassiliev H."/>
            <person name="Vo A."/>
            <person name="Wangchuk T."/>
            <person name="Wangdi T."/>
            <person name="Weiand M."/>
            <person name="Wilkinson J."/>
            <person name="Wilson A."/>
            <person name="Yadav S."/>
            <person name="Young G."/>
            <person name="Yu Q."/>
            <person name="Zembek L."/>
            <person name="Zhong D."/>
            <person name="Zimmer A."/>
            <person name="Zwirko Z."/>
            <person name="Jaffe D.B."/>
            <person name="Alvarez P."/>
            <person name="Brockman W."/>
            <person name="Butler J."/>
            <person name="Chin C."/>
            <person name="Gnerre S."/>
            <person name="Grabherr M."/>
            <person name="Kleber M."/>
            <person name="Mauceli E."/>
            <person name="MacCallum I."/>
        </authorList>
    </citation>
    <scope>NUCLEOTIDE SEQUENCE [LARGE SCALE GENOMIC DNA]</scope>
    <source>
        <strain evidence="11">Tucson 14030-0811.24</strain>
    </source>
</reference>
<dbReference type="InterPro" id="IPR004046">
    <property type="entry name" value="GST_C"/>
</dbReference>
<evidence type="ECO:0000256" key="4">
    <source>
        <dbReference type="ARBA" id="ARBA00010007"/>
    </source>
</evidence>
<evidence type="ECO:0000256" key="7">
    <source>
        <dbReference type="ARBA" id="ARBA00023232"/>
    </source>
</evidence>
<dbReference type="SFLD" id="SFLDS00019">
    <property type="entry name" value="Glutathione_Transferase_(cytos"/>
    <property type="match status" value="1"/>
</dbReference>
<name>B4N8U9_DROWI</name>
<dbReference type="GO" id="GO:0006559">
    <property type="term" value="P:L-phenylalanine catabolic process"/>
    <property type="evidence" value="ECO:0007669"/>
    <property type="project" value="UniProtKB-UniPathway"/>
</dbReference>
<dbReference type="OrthoDB" id="202840at2759"/>
<dbReference type="CDD" id="cd03042">
    <property type="entry name" value="GST_N_Zeta"/>
    <property type="match status" value="1"/>
</dbReference>
<dbReference type="GO" id="GO:0006572">
    <property type="term" value="P:L-tyrosine catabolic process"/>
    <property type="evidence" value="ECO:0007669"/>
    <property type="project" value="UniProtKB-KW"/>
</dbReference>
<dbReference type="AlphaFoldDB" id="B4N8U9"/>
<feature type="domain" description="GST N-terminal" evidence="8">
    <location>
        <begin position="42"/>
        <end position="126"/>
    </location>
</feature>
<dbReference type="GO" id="GO:0005739">
    <property type="term" value="C:mitochondrion"/>
    <property type="evidence" value="ECO:0007669"/>
    <property type="project" value="TreeGrafter"/>
</dbReference>
<evidence type="ECO:0000313" key="10">
    <source>
        <dbReference type="EMBL" id="EDW81550.2"/>
    </source>
</evidence>
<dbReference type="Pfam" id="PF00043">
    <property type="entry name" value="GST_C"/>
    <property type="match status" value="1"/>
</dbReference>